<dbReference type="Proteomes" id="UP000485569">
    <property type="component" value="Unassembled WGS sequence"/>
</dbReference>
<evidence type="ECO:0000256" key="2">
    <source>
        <dbReference type="ARBA" id="ARBA00022448"/>
    </source>
</evidence>
<comment type="similarity">
    <text evidence="7">Belongs to the binding-protein-dependent transport system permease family.</text>
</comment>
<feature type="domain" description="ABC transmembrane type-1" evidence="8">
    <location>
        <begin position="64"/>
        <end position="271"/>
    </location>
</feature>
<dbReference type="CDD" id="cd06261">
    <property type="entry name" value="TM_PBP2"/>
    <property type="match status" value="1"/>
</dbReference>
<dbReference type="Pfam" id="PF00528">
    <property type="entry name" value="BPD_transp_1"/>
    <property type="match status" value="1"/>
</dbReference>
<dbReference type="AlphaFoldDB" id="A0A1V5SRS3"/>
<evidence type="ECO:0000256" key="1">
    <source>
        <dbReference type="ARBA" id="ARBA00004651"/>
    </source>
</evidence>
<feature type="transmembrane region" description="Helical" evidence="7">
    <location>
        <begin position="100"/>
        <end position="122"/>
    </location>
</feature>
<dbReference type="SUPFAM" id="SSF161098">
    <property type="entry name" value="MetI-like"/>
    <property type="match status" value="1"/>
</dbReference>
<dbReference type="GO" id="GO:0055085">
    <property type="term" value="P:transmembrane transport"/>
    <property type="evidence" value="ECO:0007669"/>
    <property type="project" value="InterPro"/>
</dbReference>
<dbReference type="PROSITE" id="PS50928">
    <property type="entry name" value="ABC_TM1"/>
    <property type="match status" value="1"/>
</dbReference>
<dbReference type="EMBL" id="MWBQ01000098">
    <property type="protein sequence ID" value="OQA57034.1"/>
    <property type="molecule type" value="Genomic_DNA"/>
</dbReference>
<feature type="transmembrane region" description="Helical" evidence="7">
    <location>
        <begin position="146"/>
        <end position="171"/>
    </location>
</feature>
<keyword evidence="2 7" id="KW-0813">Transport</keyword>
<dbReference type="GO" id="GO:0005886">
    <property type="term" value="C:plasma membrane"/>
    <property type="evidence" value="ECO:0007669"/>
    <property type="project" value="UniProtKB-SubCell"/>
</dbReference>
<dbReference type="InterPro" id="IPR035906">
    <property type="entry name" value="MetI-like_sf"/>
</dbReference>
<comment type="subcellular location">
    <subcellularLocation>
        <location evidence="1 7">Cell membrane</location>
        <topology evidence="1 7">Multi-pass membrane protein</topology>
    </subcellularLocation>
</comment>
<proteinExistence type="inferred from homology"/>
<keyword evidence="5 7" id="KW-1133">Transmembrane helix</keyword>
<evidence type="ECO:0000259" key="8">
    <source>
        <dbReference type="PROSITE" id="PS50928"/>
    </source>
</evidence>
<evidence type="ECO:0000313" key="9">
    <source>
        <dbReference type="EMBL" id="OQA57034.1"/>
    </source>
</evidence>
<protein>
    <submittedName>
        <fullName evidence="9">Trehalose transport system permease protein SugA</fullName>
    </submittedName>
</protein>
<evidence type="ECO:0000256" key="4">
    <source>
        <dbReference type="ARBA" id="ARBA00022692"/>
    </source>
</evidence>
<keyword evidence="6 7" id="KW-0472">Membrane</keyword>
<keyword evidence="3" id="KW-1003">Cell membrane</keyword>
<name>A0A1V5SRS3_9BACT</name>
<dbReference type="PANTHER" id="PTHR43005">
    <property type="entry name" value="BLR7065 PROTEIN"/>
    <property type="match status" value="1"/>
</dbReference>
<sequence>MIEKRLKYYLILPAFIIFLSLAIYPLFFALRGSFYIWRYGMPAQFVGLKNYIDLFKSSFAWNALQNTIIYVILAVFLELIIGLVLAVLMNRELGFFRPVVRTALTIPMFVSPIVVGIIWRMIYNPHYGLFNWLLGTQGFAPTGNEYALFFVVLADVWQWTPFMYVIILAALQSIPPEILEAGEIDGTTGWQKFIHITLPSISYAIIIALTLRFMDATKALDLIYTLTYGGPGGGTETIGFLIFRTAFNDLNIGSATSFALIFTIVMGILITRFLGWLNRRFEIV</sequence>
<keyword evidence="4 7" id="KW-0812">Transmembrane</keyword>
<dbReference type="PANTHER" id="PTHR43005:SF1">
    <property type="entry name" value="SPERMIDINE_PUTRESCINE TRANSPORT SYSTEM PERMEASE PROTEIN"/>
    <property type="match status" value="1"/>
</dbReference>
<accession>A0A1V5SRS3</accession>
<organism evidence="9">
    <name type="scientific">Candidatus Atribacter allofermentans</name>
    <dbReference type="NCBI Taxonomy" id="1852833"/>
    <lineage>
        <taxon>Bacteria</taxon>
        <taxon>Pseudomonadati</taxon>
        <taxon>Atribacterota</taxon>
        <taxon>Atribacteria</taxon>
        <taxon>Atribacterales</taxon>
        <taxon>Atribacteraceae</taxon>
        <taxon>Atribacter</taxon>
    </lineage>
</organism>
<evidence type="ECO:0000256" key="5">
    <source>
        <dbReference type="ARBA" id="ARBA00022989"/>
    </source>
</evidence>
<evidence type="ECO:0000256" key="6">
    <source>
        <dbReference type="ARBA" id="ARBA00023136"/>
    </source>
</evidence>
<evidence type="ECO:0000256" key="3">
    <source>
        <dbReference type="ARBA" id="ARBA00022475"/>
    </source>
</evidence>
<evidence type="ECO:0000256" key="7">
    <source>
        <dbReference type="RuleBase" id="RU363032"/>
    </source>
</evidence>
<reference evidence="9" key="1">
    <citation type="submission" date="2017-02" db="EMBL/GenBank/DDBJ databases">
        <title>Delving into the versatile metabolic prowess of the omnipresent phylum Bacteroidetes.</title>
        <authorList>
            <person name="Nobu M.K."/>
            <person name="Mei R."/>
            <person name="Narihiro T."/>
            <person name="Kuroda K."/>
            <person name="Liu W.-T."/>
        </authorList>
    </citation>
    <scope>NUCLEOTIDE SEQUENCE</scope>
    <source>
        <strain evidence="9">ADurb.Bin276</strain>
    </source>
</reference>
<gene>
    <name evidence="9" type="primary">sugA_7</name>
    <name evidence="9" type="ORF">BWY41_01372</name>
</gene>
<comment type="caution">
    <text evidence="9">The sequence shown here is derived from an EMBL/GenBank/DDBJ whole genome shotgun (WGS) entry which is preliminary data.</text>
</comment>
<feature type="transmembrane region" description="Helical" evidence="7">
    <location>
        <begin position="68"/>
        <end position="88"/>
    </location>
</feature>
<dbReference type="Gene3D" id="1.10.3720.10">
    <property type="entry name" value="MetI-like"/>
    <property type="match status" value="1"/>
</dbReference>
<feature type="transmembrane region" description="Helical" evidence="7">
    <location>
        <begin position="9"/>
        <end position="30"/>
    </location>
</feature>
<feature type="transmembrane region" description="Helical" evidence="7">
    <location>
        <begin position="258"/>
        <end position="277"/>
    </location>
</feature>
<dbReference type="InterPro" id="IPR000515">
    <property type="entry name" value="MetI-like"/>
</dbReference>